<protein>
    <recommendedName>
        <fullName evidence="1">G domain-containing protein</fullName>
    </recommendedName>
</protein>
<dbReference type="EMBL" id="NRRY01000010">
    <property type="protein sequence ID" value="MBK1618497.1"/>
    <property type="molecule type" value="Genomic_DNA"/>
</dbReference>
<comment type="caution">
    <text evidence="2">The sequence shown here is derived from an EMBL/GenBank/DDBJ whole genome shotgun (WGS) entry which is preliminary data.</text>
</comment>
<keyword evidence="3" id="KW-1185">Reference proteome</keyword>
<dbReference type="GO" id="GO:0030488">
    <property type="term" value="P:tRNA methylation"/>
    <property type="evidence" value="ECO:0007669"/>
    <property type="project" value="TreeGrafter"/>
</dbReference>
<dbReference type="Proteomes" id="UP001138768">
    <property type="component" value="Unassembled WGS sequence"/>
</dbReference>
<proteinExistence type="predicted"/>
<dbReference type="Pfam" id="PF01926">
    <property type="entry name" value="MMR_HSR1"/>
    <property type="match status" value="1"/>
</dbReference>
<dbReference type="GO" id="GO:0005737">
    <property type="term" value="C:cytoplasm"/>
    <property type="evidence" value="ECO:0007669"/>
    <property type="project" value="TreeGrafter"/>
</dbReference>
<feature type="domain" description="G" evidence="1">
    <location>
        <begin position="100"/>
        <end position="226"/>
    </location>
</feature>
<dbReference type="InterPro" id="IPR027417">
    <property type="entry name" value="P-loop_NTPase"/>
</dbReference>
<evidence type="ECO:0000259" key="1">
    <source>
        <dbReference type="Pfam" id="PF01926"/>
    </source>
</evidence>
<name>A0A9X1B4D6_9GAMM</name>
<organism evidence="2 3">
    <name type="scientific">Lamprobacter modestohalophilus</name>
    <dbReference type="NCBI Taxonomy" id="1064514"/>
    <lineage>
        <taxon>Bacteria</taxon>
        <taxon>Pseudomonadati</taxon>
        <taxon>Pseudomonadota</taxon>
        <taxon>Gammaproteobacteria</taxon>
        <taxon>Chromatiales</taxon>
        <taxon>Chromatiaceae</taxon>
        <taxon>Lamprobacter</taxon>
    </lineage>
</organism>
<accession>A0A9X1B4D6</accession>
<dbReference type="Gene3D" id="3.40.50.300">
    <property type="entry name" value="P-loop containing nucleotide triphosphate hydrolases"/>
    <property type="match status" value="1"/>
</dbReference>
<dbReference type="GO" id="GO:0005525">
    <property type="term" value="F:GTP binding"/>
    <property type="evidence" value="ECO:0007669"/>
    <property type="project" value="InterPro"/>
</dbReference>
<dbReference type="SUPFAM" id="SSF52540">
    <property type="entry name" value="P-loop containing nucleoside triphosphate hydrolases"/>
    <property type="match status" value="1"/>
</dbReference>
<gene>
    <name evidence="2" type="ORF">CKO42_08605</name>
</gene>
<sequence length="575" mass="62508">MNTMESTAETRFIDATGGFVCVSEAMQAQLDALCHRTDTLQQQLHQDISTLPRNGRMLTDGIQQLEAALATAIAQAAQTWKDGELGRQFSASKSDQLILLIYGKVNAGKSTLLNFLVERFAAHGLPTQRFRLENGQEVPLETPFATACTENTAHVQGVTLGDTLVVLDTPGLLSVTHENHALTERFKVAADGALLLTNSGAPGQTQELDLLRTATESGKPIQIVLTQSDVNEPVEEDDEIRDCWVNKDPARRQGQEEDVLKRARQTLGDETPSERLWAPVSISVKCAREAGSTSKSLEESGFERLYQHLSQLAQRALEYKREKPLTIYQDYLNNVLYPRLHAQVLPPLEAFREAGRQAVTALTQQTQVISEQVLAEMIEALPALLRRHQEHQDVQTVARDLSQLLKQTSEAHLHAALADYETQTQAILIDLDAAQFGAYSKRFVDITKTRGAGLMAAATSGGTALGSAGGALAGPLGIAIGGLIGGLVGSAVGSLALSEESVRIPVGIDYSELQTRIEDSLQTDIRKIIGNQVTRVCRGLKDLDQRLERLASLIKAFTTAGKTAVTLTHKRDLAV</sequence>
<evidence type="ECO:0000313" key="3">
    <source>
        <dbReference type="Proteomes" id="UP001138768"/>
    </source>
</evidence>
<reference evidence="2 3" key="1">
    <citation type="journal article" date="2020" name="Microorganisms">
        <title>Osmotic Adaptation and Compatible Solute Biosynthesis of Phototrophic Bacteria as Revealed from Genome Analyses.</title>
        <authorList>
            <person name="Imhoff J.F."/>
            <person name="Rahn T."/>
            <person name="Kunzel S."/>
            <person name="Keller A."/>
            <person name="Neulinger S.C."/>
        </authorList>
    </citation>
    <scope>NUCLEOTIDE SEQUENCE [LARGE SCALE GENOMIC DNA]</scope>
    <source>
        <strain evidence="2 3">DSM 25653</strain>
    </source>
</reference>
<evidence type="ECO:0000313" key="2">
    <source>
        <dbReference type="EMBL" id="MBK1618497.1"/>
    </source>
</evidence>
<dbReference type="InterPro" id="IPR006073">
    <property type="entry name" value="GTP-bd"/>
</dbReference>
<dbReference type="PANTHER" id="PTHR42714">
    <property type="entry name" value="TRNA MODIFICATION GTPASE GTPBP3"/>
    <property type="match status" value="1"/>
</dbReference>
<dbReference type="AlphaFoldDB" id="A0A9X1B4D6"/>
<dbReference type="PANTHER" id="PTHR42714:SF2">
    <property type="entry name" value="TRNA MODIFICATION GTPASE GTPBP3, MITOCHONDRIAL"/>
    <property type="match status" value="1"/>
</dbReference>
<dbReference type="GO" id="GO:0002098">
    <property type="term" value="P:tRNA wobble uridine modification"/>
    <property type="evidence" value="ECO:0007669"/>
    <property type="project" value="TreeGrafter"/>
</dbReference>